<dbReference type="Proteomes" id="UP000622533">
    <property type="component" value="Unassembled WGS sequence"/>
</dbReference>
<accession>A0A8J6ZX47</accession>
<evidence type="ECO:0000313" key="2">
    <source>
        <dbReference type="Proteomes" id="UP000622533"/>
    </source>
</evidence>
<dbReference type="RefSeq" id="WP_193917062.1">
    <property type="nucleotide sequence ID" value="NZ_JADEXS020000001.1"/>
</dbReference>
<dbReference type="EMBL" id="JADEXS010000159">
    <property type="protein sequence ID" value="MBE9023434.1"/>
    <property type="molecule type" value="Genomic_DNA"/>
</dbReference>
<dbReference type="AlphaFoldDB" id="A0A8J6ZX47"/>
<comment type="caution">
    <text evidence="1">The sequence shown here is derived from an EMBL/GenBank/DDBJ whole genome shotgun (WGS) entry which is preliminary data.</text>
</comment>
<name>A0A8J6ZX47_DESMC</name>
<proteinExistence type="predicted"/>
<organism evidence="1 2">
    <name type="scientific">Desmonostoc muscorum LEGE 12446</name>
    <dbReference type="NCBI Taxonomy" id="1828758"/>
    <lineage>
        <taxon>Bacteria</taxon>
        <taxon>Bacillati</taxon>
        <taxon>Cyanobacteriota</taxon>
        <taxon>Cyanophyceae</taxon>
        <taxon>Nostocales</taxon>
        <taxon>Nostocaceae</taxon>
        <taxon>Desmonostoc</taxon>
    </lineage>
</organism>
<keyword evidence="2" id="KW-1185">Reference proteome</keyword>
<protein>
    <submittedName>
        <fullName evidence="1">Uncharacterized protein</fullName>
    </submittedName>
</protein>
<sequence length="81" mass="9072">METKQILNTLPQLSITDCLKIAEAALEIIHQKQNNLTEEEQKRALAAAAKTAIQDYAPGSQLLVFSEIEGEEFYDYSNTDI</sequence>
<reference evidence="1" key="1">
    <citation type="submission" date="2020-10" db="EMBL/GenBank/DDBJ databases">
        <authorList>
            <person name="Castelo-Branco R."/>
            <person name="Eusebio N."/>
            <person name="Adriana R."/>
            <person name="Vieira A."/>
            <person name="Brugerolle De Fraissinette N."/>
            <person name="Rezende De Castro R."/>
            <person name="Schneider M.P."/>
            <person name="Vasconcelos V."/>
            <person name="Leao P.N."/>
        </authorList>
    </citation>
    <scope>NUCLEOTIDE SEQUENCE</scope>
    <source>
        <strain evidence="1">LEGE 12446</strain>
    </source>
</reference>
<gene>
    <name evidence="1" type="ORF">IQ276_13650</name>
</gene>
<evidence type="ECO:0000313" key="1">
    <source>
        <dbReference type="EMBL" id="MBE9023434.1"/>
    </source>
</evidence>